<name>A0ABR4NLB0_9FUNG</name>
<dbReference type="InterPro" id="IPR029375">
    <property type="entry name" value="CFAP141"/>
</dbReference>
<evidence type="ECO:0000313" key="2">
    <source>
        <dbReference type="Proteomes" id="UP001527925"/>
    </source>
</evidence>
<gene>
    <name evidence="1" type="ORF">HK105_200292</name>
</gene>
<protein>
    <submittedName>
        <fullName evidence="1">Uncharacterized protein</fullName>
    </submittedName>
</protein>
<reference evidence="1 2" key="1">
    <citation type="submission" date="2023-09" db="EMBL/GenBank/DDBJ databases">
        <title>Pangenome analysis of Batrachochytrium dendrobatidis and related Chytrids.</title>
        <authorList>
            <person name="Yacoub M.N."/>
            <person name="Stajich J.E."/>
            <person name="James T.Y."/>
        </authorList>
    </citation>
    <scope>NUCLEOTIDE SEQUENCE [LARGE SCALE GENOMIC DNA]</scope>
    <source>
        <strain evidence="1 2">JEL0888</strain>
    </source>
</reference>
<dbReference type="EMBL" id="JADGIZ020000001">
    <property type="protein sequence ID" value="KAL2920224.1"/>
    <property type="molecule type" value="Genomic_DNA"/>
</dbReference>
<dbReference type="PANTHER" id="PTHR35818">
    <property type="entry name" value="C1ORF189"/>
    <property type="match status" value="1"/>
</dbReference>
<organism evidence="1 2">
    <name type="scientific">Polyrhizophydium stewartii</name>
    <dbReference type="NCBI Taxonomy" id="2732419"/>
    <lineage>
        <taxon>Eukaryota</taxon>
        <taxon>Fungi</taxon>
        <taxon>Fungi incertae sedis</taxon>
        <taxon>Chytridiomycota</taxon>
        <taxon>Chytridiomycota incertae sedis</taxon>
        <taxon>Chytridiomycetes</taxon>
        <taxon>Rhizophydiales</taxon>
        <taxon>Rhizophydiales incertae sedis</taxon>
        <taxon>Polyrhizophydium</taxon>
    </lineage>
</organism>
<dbReference type="Pfam" id="PF15104">
    <property type="entry name" value="CFAP141"/>
    <property type="match status" value="1"/>
</dbReference>
<sequence>MDAAHAGIAAQRRYAHRIQSEERMRLLREEERRNTVAAFVSDWQSNAAYVAWKNDLKRIKDMTAEEVALANHEFLCLRRKELRELFASDLERYGQELHAKGLAFHRNHI</sequence>
<evidence type="ECO:0000313" key="1">
    <source>
        <dbReference type="EMBL" id="KAL2920224.1"/>
    </source>
</evidence>
<dbReference type="PANTHER" id="PTHR35818:SF1">
    <property type="entry name" value="CILIA- AND FLAGELLA-ASSOCIATED PROTEIN 141"/>
    <property type="match status" value="1"/>
</dbReference>
<keyword evidence="2" id="KW-1185">Reference proteome</keyword>
<dbReference type="Proteomes" id="UP001527925">
    <property type="component" value="Unassembled WGS sequence"/>
</dbReference>
<accession>A0ABR4NLB0</accession>
<comment type="caution">
    <text evidence="1">The sequence shown here is derived from an EMBL/GenBank/DDBJ whole genome shotgun (WGS) entry which is preliminary data.</text>
</comment>
<proteinExistence type="predicted"/>